<feature type="coiled-coil region" evidence="1">
    <location>
        <begin position="10"/>
        <end position="37"/>
    </location>
</feature>
<organism evidence="2 3">
    <name type="scientific">Dictyobacter vulcani</name>
    <dbReference type="NCBI Taxonomy" id="2607529"/>
    <lineage>
        <taxon>Bacteria</taxon>
        <taxon>Bacillati</taxon>
        <taxon>Chloroflexota</taxon>
        <taxon>Ktedonobacteria</taxon>
        <taxon>Ktedonobacterales</taxon>
        <taxon>Dictyobacteraceae</taxon>
        <taxon>Dictyobacter</taxon>
    </lineage>
</organism>
<name>A0A5J4KSU7_9CHLR</name>
<dbReference type="RefSeq" id="WP_151757230.1">
    <property type="nucleotide sequence ID" value="NZ_BKZW01000001.1"/>
</dbReference>
<evidence type="ECO:0000256" key="1">
    <source>
        <dbReference type="SAM" id="Coils"/>
    </source>
</evidence>
<reference evidence="2 3" key="1">
    <citation type="submission" date="2019-10" db="EMBL/GenBank/DDBJ databases">
        <title>Dictyobacter vulcani sp. nov., within the class Ktedonobacteria, isolated from soil of volcanic Mt. Zao.</title>
        <authorList>
            <person name="Zheng Y."/>
            <person name="Wang C.M."/>
            <person name="Sakai Y."/>
            <person name="Abe K."/>
            <person name="Yokota A."/>
            <person name="Yabe S."/>
        </authorList>
    </citation>
    <scope>NUCLEOTIDE SEQUENCE [LARGE SCALE GENOMIC DNA]</scope>
    <source>
        <strain evidence="2 3">W12</strain>
    </source>
</reference>
<dbReference type="EMBL" id="BKZW01000001">
    <property type="protein sequence ID" value="GER89487.1"/>
    <property type="molecule type" value="Genomic_DNA"/>
</dbReference>
<dbReference type="Proteomes" id="UP000326912">
    <property type="component" value="Unassembled WGS sequence"/>
</dbReference>
<sequence>MTQQDIKTRCAHLRRLRDRMNEEIQLLQTTLRETEARGFDNPIQTVDVLKSLQHVCNKVDLELEKCPADDV</sequence>
<gene>
    <name evidence="2" type="ORF">KDW_36490</name>
</gene>
<evidence type="ECO:0000313" key="2">
    <source>
        <dbReference type="EMBL" id="GER89487.1"/>
    </source>
</evidence>
<protein>
    <submittedName>
        <fullName evidence="2">Uncharacterized protein</fullName>
    </submittedName>
</protein>
<proteinExistence type="predicted"/>
<accession>A0A5J4KSU7</accession>
<keyword evidence="3" id="KW-1185">Reference proteome</keyword>
<keyword evidence="1" id="KW-0175">Coiled coil</keyword>
<evidence type="ECO:0000313" key="3">
    <source>
        <dbReference type="Proteomes" id="UP000326912"/>
    </source>
</evidence>
<dbReference type="AlphaFoldDB" id="A0A5J4KSU7"/>
<comment type="caution">
    <text evidence="2">The sequence shown here is derived from an EMBL/GenBank/DDBJ whole genome shotgun (WGS) entry which is preliminary data.</text>
</comment>